<evidence type="ECO:0000313" key="4">
    <source>
        <dbReference type="Proteomes" id="UP000325785"/>
    </source>
</evidence>
<dbReference type="PATRIC" id="fig|540747.5.peg.4355"/>
<keyword evidence="3" id="KW-1185">Reference proteome</keyword>
<dbReference type="RefSeq" id="WP_037240014.1">
    <property type="nucleotide sequence ID" value="NZ_CP031601.1"/>
</dbReference>
<dbReference type="KEGG" id="rid:RIdsm_05907"/>
<dbReference type="OrthoDB" id="8081572at2"/>
<accession>A0A0T5NWG2</accession>
<sequence length="106" mass="11476">MSTIAIRDGAIYLPCAVVDTYFRGIDAVIVLIQQDELLVMPVHQATAGGCLLKVRNAAGDRVVQARDVFQDQDLLDFATDSLTVAWQASKGALCAELKPDQRGEDV</sequence>
<keyword evidence="2" id="KW-0614">Plasmid</keyword>
<protein>
    <submittedName>
        <fullName evidence="1">Uncharacterized protein</fullName>
    </submittedName>
</protein>
<dbReference type="Proteomes" id="UP000051401">
    <property type="component" value="Unassembled WGS sequence"/>
</dbReference>
<evidence type="ECO:0000313" key="1">
    <source>
        <dbReference type="EMBL" id="KRS13271.1"/>
    </source>
</evidence>
<dbReference type="EMBL" id="CP031601">
    <property type="protein sequence ID" value="QEW30061.1"/>
    <property type="molecule type" value="Genomic_DNA"/>
</dbReference>
<organism evidence="1 3">
    <name type="scientific">Roseovarius indicus</name>
    <dbReference type="NCBI Taxonomy" id="540747"/>
    <lineage>
        <taxon>Bacteria</taxon>
        <taxon>Pseudomonadati</taxon>
        <taxon>Pseudomonadota</taxon>
        <taxon>Alphaproteobacteria</taxon>
        <taxon>Rhodobacterales</taxon>
        <taxon>Roseobacteraceae</taxon>
        <taxon>Roseovarius</taxon>
    </lineage>
</organism>
<reference evidence="1 3" key="1">
    <citation type="submission" date="2015-04" db="EMBL/GenBank/DDBJ databases">
        <title>The draft genome sequence of Roseovarius indicus B108T.</title>
        <authorList>
            <person name="Li G."/>
            <person name="Lai Q."/>
            <person name="Shao Z."/>
            <person name="Yan P."/>
        </authorList>
    </citation>
    <scope>NUCLEOTIDE SEQUENCE [LARGE SCALE GENOMIC DNA]</scope>
    <source>
        <strain evidence="1 3">B108</strain>
    </source>
</reference>
<dbReference type="AlphaFoldDB" id="A0A0T5NWG2"/>
<name>A0A0T5NWG2_9RHOB</name>
<geneLocation type="plasmid" evidence="2">
    <name>pRIdsm_03</name>
</geneLocation>
<gene>
    <name evidence="2" type="ORF">RIdsm_05907</name>
    <name evidence="1" type="ORF">XM52_27845</name>
</gene>
<evidence type="ECO:0000313" key="2">
    <source>
        <dbReference type="EMBL" id="QEW30061.1"/>
    </source>
</evidence>
<dbReference type="EMBL" id="LAXI01000038">
    <property type="protein sequence ID" value="KRS13271.1"/>
    <property type="molecule type" value="Genomic_DNA"/>
</dbReference>
<dbReference type="STRING" id="540747.SAMN04488031_11820"/>
<dbReference type="Proteomes" id="UP000325785">
    <property type="component" value="Plasmid pRIdsm_03"/>
</dbReference>
<evidence type="ECO:0000313" key="3">
    <source>
        <dbReference type="Proteomes" id="UP000051401"/>
    </source>
</evidence>
<geneLocation type="plasmid" evidence="4">
    <name>pridsm_03</name>
</geneLocation>
<proteinExistence type="predicted"/>
<reference evidence="2 4" key="2">
    <citation type="submission" date="2018-08" db="EMBL/GenBank/DDBJ databases">
        <title>Genetic Globetrotter - A new plasmid hitch-hiking vast phylogenetic and geographic distances.</title>
        <authorList>
            <person name="Vollmers J."/>
            <person name="Petersen J."/>
        </authorList>
    </citation>
    <scope>NUCLEOTIDE SEQUENCE [LARGE SCALE GENOMIC DNA]</scope>
    <source>
        <strain evidence="2 4">DSM 26383</strain>
        <plasmid evidence="2">pRIdsm_03</plasmid>
        <plasmid evidence="4">pridsm_03</plasmid>
    </source>
</reference>